<name>A0ABQ6LRP4_9RHOB</name>
<dbReference type="EMBL" id="BSYI01000036">
    <property type="protein sequence ID" value="GMG84443.1"/>
    <property type="molecule type" value="Genomic_DNA"/>
</dbReference>
<evidence type="ECO:0000313" key="2">
    <source>
        <dbReference type="Proteomes" id="UP001239909"/>
    </source>
</evidence>
<accession>A0ABQ6LRP4</accession>
<sequence>MAWIRDLSVDVRPRARAMIAQGRVGAAVAGRRVIAGRAVIGRFLSVPLANSRLVVVRPPARRRGAQADRARRTRFAICPGARTAVSGG</sequence>
<protein>
    <submittedName>
        <fullName evidence="1">Uncharacterized protein</fullName>
    </submittedName>
</protein>
<gene>
    <name evidence="1" type="ORF">LNKW23_36590</name>
</gene>
<evidence type="ECO:0000313" key="1">
    <source>
        <dbReference type="EMBL" id="GMG84443.1"/>
    </source>
</evidence>
<comment type="caution">
    <text evidence="1">The sequence shown here is derived from an EMBL/GenBank/DDBJ whole genome shotgun (WGS) entry which is preliminary data.</text>
</comment>
<keyword evidence="2" id="KW-1185">Reference proteome</keyword>
<dbReference type="Proteomes" id="UP001239909">
    <property type="component" value="Unassembled WGS sequence"/>
</dbReference>
<reference evidence="1 2" key="1">
    <citation type="submission" date="2023-04" db="EMBL/GenBank/DDBJ databases">
        <title>Marinoamorphus aggregata gen. nov., sp. Nov., isolate from tissue of brittle star Ophioplocus japonicus.</title>
        <authorList>
            <person name="Kawano K."/>
            <person name="Sawayama S."/>
            <person name="Nakagawa S."/>
        </authorList>
    </citation>
    <scope>NUCLEOTIDE SEQUENCE [LARGE SCALE GENOMIC DNA]</scope>
    <source>
        <strain evidence="1 2">NKW23</strain>
    </source>
</reference>
<proteinExistence type="predicted"/>
<organism evidence="1 2">
    <name type="scientific">Paralimibaculum aggregatum</name>
    <dbReference type="NCBI Taxonomy" id="3036245"/>
    <lineage>
        <taxon>Bacteria</taxon>
        <taxon>Pseudomonadati</taxon>
        <taxon>Pseudomonadota</taxon>
        <taxon>Alphaproteobacteria</taxon>
        <taxon>Rhodobacterales</taxon>
        <taxon>Paracoccaceae</taxon>
        <taxon>Paralimibaculum</taxon>
    </lineage>
</organism>